<dbReference type="InterPro" id="IPR051309">
    <property type="entry name" value="ABCF_ATPase"/>
</dbReference>
<keyword evidence="2" id="KW-0547">Nucleotide-binding</keyword>
<evidence type="ECO:0000313" key="7">
    <source>
        <dbReference type="Proteomes" id="UP000886748"/>
    </source>
</evidence>
<dbReference type="GO" id="GO:0016887">
    <property type="term" value="F:ATP hydrolysis activity"/>
    <property type="evidence" value="ECO:0007669"/>
    <property type="project" value="InterPro"/>
</dbReference>
<dbReference type="Proteomes" id="UP000886748">
    <property type="component" value="Unassembled WGS sequence"/>
</dbReference>
<dbReference type="InterPro" id="IPR032781">
    <property type="entry name" value="ABC_tran_Xtn"/>
</dbReference>
<dbReference type="PANTHER" id="PTHR42855">
    <property type="entry name" value="ABC TRANSPORTER ATP-BINDING SUBUNIT"/>
    <property type="match status" value="1"/>
</dbReference>
<reference evidence="6" key="1">
    <citation type="submission" date="2020-10" db="EMBL/GenBank/DDBJ databases">
        <authorList>
            <person name="Gilroy R."/>
        </authorList>
    </citation>
    <scope>NUCLEOTIDE SEQUENCE</scope>
    <source>
        <strain evidence="6">CHK154-7741</strain>
    </source>
</reference>
<evidence type="ECO:0000256" key="2">
    <source>
        <dbReference type="ARBA" id="ARBA00022741"/>
    </source>
</evidence>
<dbReference type="Pfam" id="PF00005">
    <property type="entry name" value="ABC_tran"/>
    <property type="match status" value="2"/>
</dbReference>
<evidence type="ECO:0000259" key="5">
    <source>
        <dbReference type="PROSITE" id="PS50893"/>
    </source>
</evidence>
<dbReference type="PROSITE" id="PS50893">
    <property type="entry name" value="ABC_TRANSPORTER_2"/>
    <property type="match status" value="2"/>
</dbReference>
<dbReference type="SUPFAM" id="SSF52540">
    <property type="entry name" value="P-loop containing nucleoside triphosphate hydrolases"/>
    <property type="match status" value="2"/>
</dbReference>
<keyword evidence="3 6" id="KW-0067">ATP-binding</keyword>
<sequence>MITTSKLTVRFGSQTLFENVNIKFVPGHCYGVIGANGAGKSTLLRVIAGDVEPTSGEVHIQKGMRIAVLKQNHFAYDEFPVIETVIMGHKRLYDVMKEKEALYAKPDFNDEDGMKVSELETEFAELDGWQAESQAASLLSDLGIEDAKHYQLMSELTGSEKVRVLLAQALFGNPDILLLDEPTNHLDITTIKWLEEFLINFQNTVIVVSHDRNFLDNVCTHIADIDYQNIQLYTGNYSFWAQASQLIQKQKEEQNKKTEEKMEELKSFIARFSANASKAAQATSRKNMLDKLTLEDIKPSSRKFPRIRFNYQKMPGKDVLHVEKLNKTVDGELLLKNFSMDVYKGDKIAFLSKDPLIITTLFQILAGELEPDSGKVEWGVTATKSYFPKDNNAYFDTKLSLIDWLRQYSEEQHISFIRGYLGRMLFSGEESEKSANVLSGGEKVRCMLAKMMIAEANVLIFDEPTNHLDLEAITALNNSLIDFNGTVLFTSQDHQFIQTVADRIIEISPNGWIESHYKYEEYMMNPEMKKKRDLLYKDMVKK</sequence>
<reference evidence="6" key="2">
    <citation type="journal article" date="2021" name="PeerJ">
        <title>Extensive microbial diversity within the chicken gut microbiome revealed by metagenomics and culture.</title>
        <authorList>
            <person name="Gilroy R."/>
            <person name="Ravi A."/>
            <person name="Getino M."/>
            <person name="Pursley I."/>
            <person name="Horton D.L."/>
            <person name="Alikhan N.F."/>
            <person name="Baker D."/>
            <person name="Gharbi K."/>
            <person name="Hall N."/>
            <person name="Watson M."/>
            <person name="Adriaenssens E.M."/>
            <person name="Foster-Nyarko E."/>
            <person name="Jarju S."/>
            <person name="Secka A."/>
            <person name="Antonio M."/>
            <person name="Oren A."/>
            <person name="Chaudhuri R.R."/>
            <person name="La Ragione R."/>
            <person name="Hildebrand F."/>
            <person name="Pallen M.J."/>
        </authorList>
    </citation>
    <scope>NUCLEOTIDE SEQUENCE</scope>
    <source>
        <strain evidence="6">CHK154-7741</strain>
    </source>
</reference>
<name>A0A9D1MZS0_9CLOT</name>
<dbReference type="Pfam" id="PF12848">
    <property type="entry name" value="ABC_tran_Xtn"/>
    <property type="match status" value="1"/>
</dbReference>
<dbReference type="EMBL" id="DVOD01000035">
    <property type="protein sequence ID" value="HIU92462.1"/>
    <property type="molecule type" value="Genomic_DNA"/>
</dbReference>
<dbReference type="CDD" id="cd03221">
    <property type="entry name" value="ABCF_EF-3"/>
    <property type="match status" value="2"/>
</dbReference>
<dbReference type="AlphaFoldDB" id="A0A9D1MZS0"/>
<dbReference type="FunFam" id="3.40.50.300:FF:000011">
    <property type="entry name" value="Putative ABC transporter ATP-binding component"/>
    <property type="match status" value="1"/>
</dbReference>
<protein>
    <submittedName>
        <fullName evidence="6">ATP-binding cassette domain-containing protein</fullName>
    </submittedName>
</protein>
<accession>A0A9D1MZS0</accession>
<dbReference type="InterPro" id="IPR003439">
    <property type="entry name" value="ABC_transporter-like_ATP-bd"/>
</dbReference>
<keyword evidence="1" id="KW-0677">Repeat</keyword>
<feature type="coiled-coil region" evidence="4">
    <location>
        <begin position="248"/>
        <end position="275"/>
    </location>
</feature>
<dbReference type="FunFam" id="3.40.50.300:FF:000070">
    <property type="entry name" value="Putative ABC transporter ATP-binding component"/>
    <property type="match status" value="1"/>
</dbReference>
<proteinExistence type="predicted"/>
<dbReference type="InterPro" id="IPR003593">
    <property type="entry name" value="AAA+_ATPase"/>
</dbReference>
<dbReference type="PANTHER" id="PTHR42855:SF2">
    <property type="entry name" value="DRUG RESISTANCE ABC TRANSPORTER,ATP-BINDING PROTEIN"/>
    <property type="match status" value="1"/>
</dbReference>
<organism evidence="6 7">
    <name type="scientific">Candidatus Limenecus avicola</name>
    <dbReference type="NCBI Taxonomy" id="2840847"/>
    <lineage>
        <taxon>Bacteria</taxon>
        <taxon>Bacillati</taxon>
        <taxon>Bacillota</taxon>
        <taxon>Clostridia</taxon>
        <taxon>Eubacteriales</taxon>
        <taxon>Clostridiaceae</taxon>
        <taxon>Clostridiaceae incertae sedis</taxon>
        <taxon>Candidatus Limenecus</taxon>
    </lineage>
</organism>
<evidence type="ECO:0000256" key="3">
    <source>
        <dbReference type="ARBA" id="ARBA00022840"/>
    </source>
</evidence>
<dbReference type="InterPro" id="IPR027417">
    <property type="entry name" value="P-loop_NTPase"/>
</dbReference>
<comment type="caution">
    <text evidence="6">The sequence shown here is derived from an EMBL/GenBank/DDBJ whole genome shotgun (WGS) entry which is preliminary data.</text>
</comment>
<evidence type="ECO:0000313" key="6">
    <source>
        <dbReference type="EMBL" id="HIU92462.1"/>
    </source>
</evidence>
<gene>
    <name evidence="6" type="ORF">IAD26_04940</name>
</gene>
<evidence type="ECO:0000256" key="1">
    <source>
        <dbReference type="ARBA" id="ARBA00022737"/>
    </source>
</evidence>
<dbReference type="Gene3D" id="3.40.50.300">
    <property type="entry name" value="P-loop containing nucleotide triphosphate hydrolases"/>
    <property type="match status" value="2"/>
</dbReference>
<feature type="domain" description="ABC transporter" evidence="5">
    <location>
        <begin position="2"/>
        <end position="252"/>
    </location>
</feature>
<dbReference type="GO" id="GO:0005524">
    <property type="term" value="F:ATP binding"/>
    <property type="evidence" value="ECO:0007669"/>
    <property type="project" value="UniProtKB-KW"/>
</dbReference>
<evidence type="ECO:0000256" key="4">
    <source>
        <dbReference type="SAM" id="Coils"/>
    </source>
</evidence>
<feature type="domain" description="ABC transporter" evidence="5">
    <location>
        <begin position="320"/>
        <end position="535"/>
    </location>
</feature>
<keyword evidence="4" id="KW-0175">Coiled coil</keyword>
<dbReference type="SMART" id="SM00382">
    <property type="entry name" value="AAA"/>
    <property type="match status" value="2"/>
</dbReference>